<feature type="region of interest" description="Disordered" evidence="1">
    <location>
        <begin position="44"/>
        <end position="90"/>
    </location>
</feature>
<dbReference type="AlphaFoldDB" id="M1DNT3"/>
<dbReference type="InParanoid" id="M1DNT3"/>
<evidence type="ECO:0000313" key="3">
    <source>
        <dbReference type="Proteomes" id="UP000011115"/>
    </source>
</evidence>
<accession>M1DNT3</accession>
<reference evidence="2" key="2">
    <citation type="submission" date="2015-06" db="UniProtKB">
        <authorList>
            <consortium name="EnsemblPlants"/>
        </authorList>
    </citation>
    <scope>IDENTIFICATION</scope>
    <source>
        <strain evidence="2">DM1-3 516 R44</strain>
    </source>
</reference>
<dbReference type="Gramene" id="PGSC0003DMT400091969">
    <property type="protein sequence ID" value="PGSC0003DMT400091969"/>
    <property type="gene ID" value="PGSC0003DMG400041540"/>
</dbReference>
<evidence type="ECO:0000256" key="1">
    <source>
        <dbReference type="SAM" id="MobiDB-lite"/>
    </source>
</evidence>
<sequence length="101" mass="11398">MDFPSNLNHAIIPFDNPESSFVVPDVLYIDSYRINHPAYPFMEEASTQGERSNESLGFDLGEETSARSEGELISSKDQVHPTHDDDDDIPLVQFLSKRLQS</sequence>
<evidence type="ECO:0000313" key="2">
    <source>
        <dbReference type="EnsemblPlants" id="PGSC0003DMT400091969"/>
    </source>
</evidence>
<reference evidence="3" key="1">
    <citation type="journal article" date="2011" name="Nature">
        <title>Genome sequence and analysis of the tuber crop potato.</title>
        <authorList>
            <consortium name="The Potato Genome Sequencing Consortium"/>
        </authorList>
    </citation>
    <scope>NUCLEOTIDE SEQUENCE [LARGE SCALE GENOMIC DNA]</scope>
    <source>
        <strain evidence="3">cv. DM1-3 516 R44</strain>
    </source>
</reference>
<dbReference type="EnsemblPlants" id="PGSC0003DMT400091969">
    <property type="protein sequence ID" value="PGSC0003DMT400091969"/>
    <property type="gene ID" value="PGSC0003DMG400041540"/>
</dbReference>
<dbReference type="Proteomes" id="UP000011115">
    <property type="component" value="Unassembled WGS sequence"/>
</dbReference>
<proteinExistence type="predicted"/>
<name>M1DNT3_SOLTU</name>
<dbReference type="HOGENOM" id="CLU_2296666_0_0_1"/>
<organism evidence="2 3">
    <name type="scientific">Solanum tuberosum</name>
    <name type="common">Potato</name>
    <dbReference type="NCBI Taxonomy" id="4113"/>
    <lineage>
        <taxon>Eukaryota</taxon>
        <taxon>Viridiplantae</taxon>
        <taxon>Streptophyta</taxon>
        <taxon>Embryophyta</taxon>
        <taxon>Tracheophyta</taxon>
        <taxon>Spermatophyta</taxon>
        <taxon>Magnoliopsida</taxon>
        <taxon>eudicotyledons</taxon>
        <taxon>Gunneridae</taxon>
        <taxon>Pentapetalae</taxon>
        <taxon>asterids</taxon>
        <taxon>lamiids</taxon>
        <taxon>Solanales</taxon>
        <taxon>Solanaceae</taxon>
        <taxon>Solanoideae</taxon>
        <taxon>Solaneae</taxon>
        <taxon>Solanum</taxon>
    </lineage>
</organism>
<dbReference type="PaxDb" id="4113-PGSC0003DMT400091969"/>
<keyword evidence="3" id="KW-1185">Reference proteome</keyword>
<protein>
    <submittedName>
        <fullName evidence="2">Uncharacterized protein</fullName>
    </submittedName>
</protein>